<dbReference type="SMART" id="SM01323">
    <property type="entry name" value="YajC"/>
    <property type="match status" value="1"/>
</dbReference>
<feature type="region of interest" description="Disordered" evidence="10">
    <location>
        <begin position="100"/>
        <end position="166"/>
    </location>
</feature>
<evidence type="ECO:0000313" key="12">
    <source>
        <dbReference type="EMBL" id="WZP17723.1"/>
    </source>
</evidence>
<evidence type="ECO:0000256" key="3">
    <source>
        <dbReference type="ARBA" id="ARBA00022448"/>
    </source>
</evidence>
<evidence type="ECO:0000256" key="8">
    <source>
        <dbReference type="ARBA" id="ARBA00023010"/>
    </source>
</evidence>
<evidence type="ECO:0000256" key="1">
    <source>
        <dbReference type="ARBA" id="ARBA00004162"/>
    </source>
</evidence>
<sequence length="166" mass="17983">MAQTTTEQAPGGFSFSSLLLPILLALFIFMMFRKQKKTQKTVQEQRTQMVPGTEVMTQFGLFGTILSINNEENKAVLELSPGNTATVHLQALTKVVTTSEPAVDEEAPVVPDDASSITAADHSGDAARQAQAAPAGDVRRDDSAAHADETPEETLDRLNRENKKEN</sequence>
<gene>
    <name evidence="12" type="primary">yajC</name>
    <name evidence="12" type="ORF">AAE021_04735</name>
</gene>
<comment type="similarity">
    <text evidence="2">Belongs to the YajC family.</text>
</comment>
<evidence type="ECO:0000256" key="10">
    <source>
        <dbReference type="SAM" id="MobiDB-lite"/>
    </source>
</evidence>
<dbReference type="PANTHER" id="PTHR33909">
    <property type="entry name" value="SEC TRANSLOCON ACCESSORY COMPLEX SUBUNIT YAJC"/>
    <property type="match status" value="1"/>
</dbReference>
<comment type="subcellular location">
    <subcellularLocation>
        <location evidence="1">Cell membrane</location>
        <topology evidence="1">Single-pass membrane protein</topology>
    </subcellularLocation>
</comment>
<keyword evidence="6" id="KW-0653">Protein transport</keyword>
<evidence type="ECO:0000256" key="2">
    <source>
        <dbReference type="ARBA" id="ARBA00006742"/>
    </source>
</evidence>
<evidence type="ECO:0000256" key="5">
    <source>
        <dbReference type="ARBA" id="ARBA00022692"/>
    </source>
</evidence>
<dbReference type="InterPro" id="IPR003849">
    <property type="entry name" value="Preprotein_translocase_YajC"/>
</dbReference>
<evidence type="ECO:0000256" key="6">
    <source>
        <dbReference type="ARBA" id="ARBA00022927"/>
    </source>
</evidence>
<keyword evidence="7 11" id="KW-1133">Transmembrane helix</keyword>
<keyword evidence="8" id="KW-0811">Translocation</keyword>
<evidence type="ECO:0000256" key="9">
    <source>
        <dbReference type="ARBA" id="ARBA00023136"/>
    </source>
</evidence>
<evidence type="ECO:0000313" key="13">
    <source>
        <dbReference type="Proteomes" id="UP001448858"/>
    </source>
</evidence>
<accession>A0ABZ2ZZU7</accession>
<dbReference type="PANTHER" id="PTHR33909:SF1">
    <property type="entry name" value="SEC TRANSLOCON ACCESSORY COMPLEX SUBUNIT YAJC"/>
    <property type="match status" value="1"/>
</dbReference>
<evidence type="ECO:0000256" key="11">
    <source>
        <dbReference type="SAM" id="Phobius"/>
    </source>
</evidence>
<dbReference type="EMBL" id="CP151657">
    <property type="protein sequence ID" value="WZP17723.1"/>
    <property type="molecule type" value="Genomic_DNA"/>
</dbReference>
<proteinExistence type="inferred from homology"/>
<keyword evidence="13" id="KW-1185">Reference proteome</keyword>
<protein>
    <submittedName>
        <fullName evidence="12">Preprotein translocase subunit YajC</fullName>
    </submittedName>
</protein>
<evidence type="ECO:0000256" key="7">
    <source>
        <dbReference type="ARBA" id="ARBA00022989"/>
    </source>
</evidence>
<dbReference type="Pfam" id="PF02699">
    <property type="entry name" value="YajC"/>
    <property type="match status" value="1"/>
</dbReference>
<feature type="transmembrane region" description="Helical" evidence="11">
    <location>
        <begin position="12"/>
        <end position="32"/>
    </location>
</feature>
<keyword evidence="5 11" id="KW-0812">Transmembrane</keyword>
<evidence type="ECO:0000256" key="4">
    <source>
        <dbReference type="ARBA" id="ARBA00022475"/>
    </source>
</evidence>
<dbReference type="RefSeq" id="WP_342025314.1">
    <property type="nucleotide sequence ID" value="NZ_CP151657.1"/>
</dbReference>
<organism evidence="12 13">
    <name type="scientific">Arthrobacter citreus</name>
    <dbReference type="NCBI Taxonomy" id="1670"/>
    <lineage>
        <taxon>Bacteria</taxon>
        <taxon>Bacillati</taxon>
        <taxon>Actinomycetota</taxon>
        <taxon>Actinomycetes</taxon>
        <taxon>Micrococcales</taxon>
        <taxon>Micrococcaceae</taxon>
        <taxon>Arthrobacter</taxon>
    </lineage>
</organism>
<name>A0ABZ2ZZU7_9MICC</name>
<feature type="compositionally biased region" description="Low complexity" evidence="10">
    <location>
        <begin position="126"/>
        <end position="135"/>
    </location>
</feature>
<keyword evidence="3" id="KW-0813">Transport</keyword>
<reference evidence="12 13" key="1">
    <citation type="submission" date="2024-04" db="EMBL/GenBank/DDBJ databases">
        <title>Arthrobacter sp. from Plains bison fecal sample.</title>
        <authorList>
            <person name="Ruzzini A."/>
        </authorList>
    </citation>
    <scope>NUCLEOTIDE SEQUENCE [LARGE SCALE GENOMIC DNA]</scope>
    <source>
        <strain evidence="12 13">EINP1</strain>
    </source>
</reference>
<dbReference type="Proteomes" id="UP001448858">
    <property type="component" value="Chromosome"/>
</dbReference>
<keyword evidence="4" id="KW-1003">Cell membrane</keyword>
<dbReference type="NCBIfam" id="TIGR00739">
    <property type="entry name" value="yajC"/>
    <property type="match status" value="1"/>
</dbReference>
<keyword evidence="9 11" id="KW-0472">Membrane</keyword>
<feature type="compositionally biased region" description="Basic and acidic residues" evidence="10">
    <location>
        <begin position="137"/>
        <end position="166"/>
    </location>
</feature>